<proteinExistence type="predicted"/>
<accession>D7WEW9</accession>
<feature type="domain" description="Major facilitator superfamily (MFS) profile" evidence="6">
    <location>
        <begin position="1"/>
        <end position="387"/>
    </location>
</feature>
<evidence type="ECO:0000256" key="5">
    <source>
        <dbReference type="SAM" id="Phobius"/>
    </source>
</evidence>
<gene>
    <name evidence="7" type="ORF">HMPREF0291_11307</name>
</gene>
<dbReference type="InterPro" id="IPR036259">
    <property type="entry name" value="MFS_trans_sf"/>
</dbReference>
<dbReference type="AlphaFoldDB" id="D7WEW9"/>
<evidence type="ECO:0000256" key="4">
    <source>
        <dbReference type="ARBA" id="ARBA00023136"/>
    </source>
</evidence>
<feature type="transmembrane region" description="Helical" evidence="5">
    <location>
        <begin position="270"/>
        <end position="291"/>
    </location>
</feature>
<dbReference type="eggNOG" id="COG2814">
    <property type="taxonomic scope" value="Bacteria"/>
</dbReference>
<dbReference type="InterPro" id="IPR020846">
    <property type="entry name" value="MFS_dom"/>
</dbReference>
<feature type="transmembrane region" description="Helical" evidence="5">
    <location>
        <begin position="365"/>
        <end position="385"/>
    </location>
</feature>
<dbReference type="Pfam" id="PF07690">
    <property type="entry name" value="MFS_1"/>
    <property type="match status" value="1"/>
</dbReference>
<evidence type="ECO:0000259" key="6">
    <source>
        <dbReference type="PROSITE" id="PS50850"/>
    </source>
</evidence>
<dbReference type="InterPro" id="IPR052714">
    <property type="entry name" value="MFS_Exporter"/>
</dbReference>
<keyword evidence="4 5" id="KW-0472">Membrane</keyword>
<organism evidence="7 8">
    <name type="scientific">Corynebacterium genitalium ATCC 33030</name>
    <dbReference type="NCBI Taxonomy" id="585529"/>
    <lineage>
        <taxon>Bacteria</taxon>
        <taxon>Bacillati</taxon>
        <taxon>Actinomycetota</taxon>
        <taxon>Actinomycetes</taxon>
        <taxon>Mycobacteriales</taxon>
        <taxon>Corynebacteriaceae</taxon>
        <taxon>Corynebacterium</taxon>
    </lineage>
</organism>
<evidence type="ECO:0000313" key="8">
    <source>
        <dbReference type="Proteomes" id="UP000004208"/>
    </source>
</evidence>
<name>D7WEW9_9CORY</name>
<keyword evidence="2 5" id="KW-0812">Transmembrane</keyword>
<feature type="transmembrane region" description="Helical" evidence="5">
    <location>
        <begin position="7"/>
        <end position="28"/>
    </location>
</feature>
<dbReference type="SUPFAM" id="SSF103473">
    <property type="entry name" value="MFS general substrate transporter"/>
    <property type="match status" value="1"/>
</dbReference>
<feature type="transmembrane region" description="Helical" evidence="5">
    <location>
        <begin position="67"/>
        <end position="86"/>
    </location>
</feature>
<feature type="transmembrane region" description="Helical" evidence="5">
    <location>
        <begin position="297"/>
        <end position="314"/>
    </location>
</feature>
<feature type="transmembrane region" description="Helical" evidence="5">
    <location>
        <begin position="40"/>
        <end position="60"/>
    </location>
</feature>
<dbReference type="InterPro" id="IPR011701">
    <property type="entry name" value="MFS"/>
</dbReference>
<keyword evidence="8" id="KW-1185">Reference proteome</keyword>
<comment type="caution">
    <text evidence="7">The sequence shown here is derived from an EMBL/GenBank/DDBJ whole genome shotgun (WGS) entry which is preliminary data.</text>
</comment>
<reference evidence="7" key="1">
    <citation type="submission" date="2010-06" db="EMBL/GenBank/DDBJ databases">
        <authorList>
            <person name="Muzny D."/>
            <person name="Qin X."/>
            <person name="Buhay C."/>
            <person name="Dugan-Rocha S."/>
            <person name="Ding Y."/>
            <person name="Chen G."/>
            <person name="Hawes A."/>
            <person name="Holder M."/>
            <person name="Jhangiani S."/>
            <person name="Johnson A."/>
            <person name="Khan Z."/>
            <person name="Li Z."/>
            <person name="Liu W."/>
            <person name="Liu X."/>
            <person name="Perez L."/>
            <person name="Shen H."/>
            <person name="Wang Q."/>
            <person name="Watt J."/>
            <person name="Xi L."/>
            <person name="Xin Y."/>
            <person name="Zhou J."/>
            <person name="Deng J."/>
            <person name="Jiang H."/>
            <person name="Liu Y."/>
            <person name="Qu J."/>
            <person name="Song X.-Z."/>
            <person name="Zhang L."/>
            <person name="Villasana D."/>
            <person name="Johnson A."/>
            <person name="Liu J."/>
            <person name="Liyanage D."/>
            <person name="Lorensuhewa L."/>
            <person name="Robinson T."/>
            <person name="Song A."/>
            <person name="Song B.-B."/>
            <person name="Dinh H."/>
            <person name="Thornton R."/>
            <person name="Coyle M."/>
            <person name="Francisco L."/>
            <person name="Jackson L."/>
            <person name="Javaid M."/>
            <person name="Korchina V."/>
            <person name="Kovar C."/>
            <person name="Mata R."/>
            <person name="Mathew T."/>
            <person name="Ngo R."/>
            <person name="Nguyen L."/>
            <person name="Nguyen N."/>
            <person name="Okwuonu G."/>
            <person name="Ongeri F."/>
            <person name="Pham C."/>
            <person name="Simmons D."/>
            <person name="Wilczek-Boney K."/>
            <person name="Hale W."/>
            <person name="Jakkamsetti A."/>
            <person name="Pham P."/>
            <person name="Ruth R."/>
            <person name="San Lucas F."/>
            <person name="Warren J."/>
            <person name="Zhang J."/>
            <person name="Zhao Z."/>
            <person name="Zhou C."/>
            <person name="Zhu D."/>
            <person name="Lee S."/>
            <person name="Bess C."/>
            <person name="Blankenburg K."/>
            <person name="Forbes L."/>
            <person name="Fu Q."/>
            <person name="Gubbala S."/>
            <person name="Hirani K."/>
            <person name="Jayaseelan J.C."/>
            <person name="Lara F."/>
            <person name="Munidasa M."/>
            <person name="Palculict T."/>
            <person name="Patil S."/>
            <person name="Pu L.-L."/>
            <person name="Saada N."/>
            <person name="Tang L."/>
            <person name="Weissenberger G."/>
            <person name="Zhu Y."/>
            <person name="Hemphill L."/>
            <person name="Shang Y."/>
            <person name="Youmans B."/>
            <person name="Ayvaz T."/>
            <person name="Ross M."/>
            <person name="Santibanez J."/>
            <person name="Aqrawi P."/>
            <person name="Gross S."/>
            <person name="Joshi V."/>
            <person name="Fowler G."/>
            <person name="Nazareth L."/>
            <person name="Reid J."/>
            <person name="Worley K."/>
            <person name="Petrosino J."/>
            <person name="Highlander S."/>
            <person name="Gibbs R."/>
        </authorList>
    </citation>
    <scope>NUCLEOTIDE SEQUENCE [LARGE SCALE GENOMIC DNA]</scope>
    <source>
        <strain evidence="7">ATCC 33030</strain>
    </source>
</reference>
<keyword evidence="3 5" id="KW-1133">Transmembrane helix</keyword>
<protein>
    <submittedName>
        <fullName evidence="7">Transporter, major facilitator family protein</fullName>
    </submittedName>
</protein>
<dbReference type="Gene3D" id="1.20.1250.20">
    <property type="entry name" value="MFS general substrate transporter like domains"/>
    <property type="match status" value="1"/>
</dbReference>
<feature type="transmembrane region" description="Helical" evidence="5">
    <location>
        <begin position="236"/>
        <end position="258"/>
    </location>
</feature>
<evidence type="ECO:0000256" key="2">
    <source>
        <dbReference type="ARBA" id="ARBA00022692"/>
    </source>
</evidence>
<dbReference type="Proteomes" id="UP000004208">
    <property type="component" value="Unassembled WGS sequence"/>
</dbReference>
<comment type="subcellular location">
    <subcellularLocation>
        <location evidence="1">Cell membrane</location>
        <topology evidence="1">Multi-pass membrane protein</topology>
    </subcellularLocation>
</comment>
<dbReference type="EMBL" id="ACLJ02000003">
    <property type="protein sequence ID" value="EFK53650.1"/>
    <property type="molecule type" value="Genomic_DNA"/>
</dbReference>
<dbReference type="STRING" id="585529.HMPREF0291_11307"/>
<dbReference type="PROSITE" id="PS50850">
    <property type="entry name" value="MFS"/>
    <property type="match status" value="1"/>
</dbReference>
<sequence>MWAVRGFVPALVAVAAAFGSWGMLLPVVPVAVLDSGGSSALAGASTGVFMLATVITQVFMPRLLRRFTYRSAIAVSAVLLGVPALLFELSMAPAMVLAVSVVRGVGFGAMTVSESAIIPELVPRKMLGKATGVFGASGGLAQMLTLPLGLFIGERVGYLPVWIIALVIAGAGLVSCFFIPAVKGAPADPVMEGAVSAPTWKLLLIPAMALAVGSLAFSLIANFLPAAARDMGIASGTALGGVLLAVVNLAVMLARIGAGSVADRRGEPGTLMIPFQVCLGASMFLFAWCLAAGASEWWLVVAALLFGAGFGVIQNESLLTMFHRLPQSKVSHASAVWNISFDGGQGIGSFFFGLIIAGIGATGSFVVGGMIVIAGIMLSVADWAVGRRRHP</sequence>
<dbReference type="GO" id="GO:0022857">
    <property type="term" value="F:transmembrane transporter activity"/>
    <property type="evidence" value="ECO:0007669"/>
    <property type="project" value="InterPro"/>
</dbReference>
<dbReference type="HOGENOM" id="CLU_001265_10_13_11"/>
<dbReference type="GO" id="GO:0005886">
    <property type="term" value="C:plasma membrane"/>
    <property type="evidence" value="ECO:0007669"/>
    <property type="project" value="UniProtKB-SubCell"/>
</dbReference>
<dbReference type="PANTHER" id="PTHR23531">
    <property type="entry name" value="QUINOLENE RESISTANCE PROTEIN NORA"/>
    <property type="match status" value="1"/>
</dbReference>
<evidence type="ECO:0000313" key="7">
    <source>
        <dbReference type="EMBL" id="EFK53650.1"/>
    </source>
</evidence>
<feature type="transmembrane region" description="Helical" evidence="5">
    <location>
        <begin position="159"/>
        <end position="182"/>
    </location>
</feature>
<dbReference type="PANTHER" id="PTHR23531:SF1">
    <property type="entry name" value="QUINOLENE RESISTANCE PROTEIN NORA"/>
    <property type="match status" value="1"/>
</dbReference>
<evidence type="ECO:0000256" key="1">
    <source>
        <dbReference type="ARBA" id="ARBA00004651"/>
    </source>
</evidence>
<feature type="transmembrane region" description="Helical" evidence="5">
    <location>
        <begin position="202"/>
        <end position="224"/>
    </location>
</feature>
<feature type="transmembrane region" description="Helical" evidence="5">
    <location>
        <begin position="133"/>
        <end position="153"/>
    </location>
</feature>
<evidence type="ECO:0000256" key="3">
    <source>
        <dbReference type="ARBA" id="ARBA00022989"/>
    </source>
</evidence>